<evidence type="ECO:0000259" key="1">
    <source>
        <dbReference type="PROSITE" id="PS51140"/>
    </source>
</evidence>
<evidence type="ECO:0000313" key="2">
    <source>
        <dbReference type="EnsemblMetazoa" id="G16812.11:cds"/>
    </source>
</evidence>
<dbReference type="InterPro" id="IPR003892">
    <property type="entry name" value="CUE"/>
</dbReference>
<dbReference type="SUPFAM" id="SSF46934">
    <property type="entry name" value="UBA-like"/>
    <property type="match status" value="1"/>
</dbReference>
<dbReference type="GO" id="GO:0043130">
    <property type="term" value="F:ubiquitin binding"/>
    <property type="evidence" value="ECO:0007669"/>
    <property type="project" value="InterPro"/>
</dbReference>
<dbReference type="PROSITE" id="PS51140">
    <property type="entry name" value="CUE"/>
    <property type="match status" value="1"/>
</dbReference>
<dbReference type="SMART" id="SM00546">
    <property type="entry name" value="CUE"/>
    <property type="match status" value="1"/>
</dbReference>
<evidence type="ECO:0000313" key="3">
    <source>
        <dbReference type="Proteomes" id="UP000005408"/>
    </source>
</evidence>
<dbReference type="Gene3D" id="1.10.8.10">
    <property type="entry name" value="DNA helicase RuvA subunit, C-terminal domain"/>
    <property type="match status" value="1"/>
</dbReference>
<dbReference type="InterPro" id="IPR041799">
    <property type="entry name" value="TOLIP_CUE"/>
</dbReference>
<sequence length="74" mass="8208">FCVTVQPVPAGMPAYPPQTVGSPQTQRPLFTEDDLKQVKDMFPNMEDEVVRSVLEANRGNKDATINSLLQMNSD</sequence>
<dbReference type="CDD" id="cd14363">
    <property type="entry name" value="CUE_TOLIP"/>
    <property type="match status" value="1"/>
</dbReference>
<keyword evidence="3" id="KW-1185">Reference proteome</keyword>
<proteinExistence type="predicted"/>
<dbReference type="GO" id="GO:0005737">
    <property type="term" value="C:cytoplasm"/>
    <property type="evidence" value="ECO:0007669"/>
    <property type="project" value="TreeGrafter"/>
</dbReference>
<dbReference type="PANTHER" id="PTHR16461:SF5">
    <property type="entry name" value="TOLL-INTERACTING PROTEIN"/>
    <property type="match status" value="1"/>
</dbReference>
<dbReference type="GO" id="GO:0006511">
    <property type="term" value="P:ubiquitin-dependent protein catabolic process"/>
    <property type="evidence" value="ECO:0007669"/>
    <property type="project" value="TreeGrafter"/>
</dbReference>
<feature type="domain" description="CUE" evidence="1">
    <location>
        <begin position="30"/>
        <end position="73"/>
    </location>
</feature>
<organism evidence="2 3">
    <name type="scientific">Magallana gigas</name>
    <name type="common">Pacific oyster</name>
    <name type="synonym">Crassostrea gigas</name>
    <dbReference type="NCBI Taxonomy" id="29159"/>
    <lineage>
        <taxon>Eukaryota</taxon>
        <taxon>Metazoa</taxon>
        <taxon>Spiralia</taxon>
        <taxon>Lophotrochozoa</taxon>
        <taxon>Mollusca</taxon>
        <taxon>Bivalvia</taxon>
        <taxon>Autobranchia</taxon>
        <taxon>Pteriomorphia</taxon>
        <taxon>Ostreida</taxon>
        <taxon>Ostreoidea</taxon>
        <taxon>Ostreidae</taxon>
        <taxon>Magallana</taxon>
    </lineage>
</organism>
<protein>
    <recommendedName>
        <fullName evidence="1">CUE domain-containing protein</fullName>
    </recommendedName>
</protein>
<reference evidence="2" key="1">
    <citation type="submission" date="2022-08" db="UniProtKB">
        <authorList>
            <consortium name="EnsemblMetazoa"/>
        </authorList>
    </citation>
    <scope>IDENTIFICATION</scope>
    <source>
        <strain evidence="2">05x7-T-G4-1.051#20</strain>
    </source>
</reference>
<dbReference type="AlphaFoldDB" id="A0A8W8J1B4"/>
<dbReference type="InterPro" id="IPR009060">
    <property type="entry name" value="UBA-like_sf"/>
</dbReference>
<dbReference type="Proteomes" id="UP000005408">
    <property type="component" value="Unassembled WGS sequence"/>
</dbReference>
<dbReference type="EnsemblMetazoa" id="G16812.11">
    <property type="protein sequence ID" value="G16812.11:cds"/>
    <property type="gene ID" value="G16812"/>
</dbReference>
<dbReference type="FunFam" id="1.10.8.10:FF:000036">
    <property type="entry name" value="Toll-interacting protein-like Protein"/>
    <property type="match status" value="1"/>
</dbReference>
<dbReference type="GO" id="GO:0031624">
    <property type="term" value="F:ubiquitin conjugating enzyme binding"/>
    <property type="evidence" value="ECO:0007669"/>
    <property type="project" value="TreeGrafter"/>
</dbReference>
<name>A0A8W8J1B4_MAGGI</name>
<dbReference type="Pfam" id="PF02845">
    <property type="entry name" value="CUE"/>
    <property type="match status" value="1"/>
</dbReference>
<accession>A0A8W8J1B4</accession>
<dbReference type="PANTHER" id="PTHR16461">
    <property type="entry name" value="TOLL-INTERACTING PROTEIN"/>
    <property type="match status" value="1"/>
</dbReference>